<dbReference type="Ensembl" id="ENSLLET00000024102.1">
    <property type="protein sequence ID" value="ENSLLEP00000023226.1"/>
    <property type="gene ID" value="ENSLLEG00000014752.1"/>
</dbReference>
<reference evidence="4" key="1">
    <citation type="submission" date="2025-08" db="UniProtKB">
        <authorList>
            <consortium name="Ensembl"/>
        </authorList>
    </citation>
    <scope>IDENTIFICATION</scope>
</reference>
<dbReference type="Pfam" id="PF00665">
    <property type="entry name" value="rve"/>
    <property type="match status" value="1"/>
</dbReference>
<proteinExistence type="predicted"/>
<dbReference type="Pfam" id="PF00385">
    <property type="entry name" value="Chromo"/>
    <property type="match status" value="1"/>
</dbReference>
<dbReference type="PROSITE" id="PS50013">
    <property type="entry name" value="CHROMO_2"/>
    <property type="match status" value="1"/>
</dbReference>
<dbReference type="GO" id="GO:0015074">
    <property type="term" value="P:DNA integration"/>
    <property type="evidence" value="ECO:0007669"/>
    <property type="project" value="InterPro"/>
</dbReference>
<evidence type="ECO:0000259" key="2">
    <source>
        <dbReference type="PROSITE" id="PS50013"/>
    </source>
</evidence>
<dbReference type="AlphaFoldDB" id="A0A8C5PI99"/>
<dbReference type="InterPro" id="IPR000953">
    <property type="entry name" value="Chromo/chromo_shadow_dom"/>
</dbReference>
<keyword evidence="5" id="KW-1185">Reference proteome</keyword>
<dbReference type="SUPFAM" id="SSF53098">
    <property type="entry name" value="Ribonuclease H-like"/>
    <property type="match status" value="1"/>
</dbReference>
<dbReference type="GO" id="GO:0005634">
    <property type="term" value="C:nucleus"/>
    <property type="evidence" value="ECO:0007669"/>
    <property type="project" value="UniProtKB-SubCell"/>
</dbReference>
<dbReference type="Pfam" id="PF24626">
    <property type="entry name" value="SH3_Tf2-1"/>
    <property type="match status" value="1"/>
</dbReference>
<dbReference type="GeneTree" id="ENSGT00940000176277"/>
<protein>
    <submittedName>
        <fullName evidence="4">Uncharacterized protein</fullName>
    </submittedName>
</protein>
<dbReference type="InterPro" id="IPR056924">
    <property type="entry name" value="SH3_Tf2-1"/>
</dbReference>
<dbReference type="InterPro" id="IPR016197">
    <property type="entry name" value="Chromo-like_dom_sf"/>
</dbReference>
<dbReference type="Gene3D" id="2.40.50.40">
    <property type="match status" value="1"/>
</dbReference>
<dbReference type="InterPro" id="IPR001584">
    <property type="entry name" value="Integrase_cat-core"/>
</dbReference>
<dbReference type="Proteomes" id="UP000694569">
    <property type="component" value="Unplaced"/>
</dbReference>
<evidence type="ECO:0000313" key="4">
    <source>
        <dbReference type="Ensembl" id="ENSLLEP00000023226.1"/>
    </source>
</evidence>
<sequence length="442" mass="49567">MLPDVTDYIATCEVCCTSKNPKTLPLGLLQPLPVPERPWAQLSMDFITDLPVSHNNTVILTIVDRFSKMFHFVSLAKLPSAMELVPVFIQNVVRLHGVLLGIESDRGTQFVSQFWRGFCENLGIRLNFSSAYHPQTNGAAERANQNVEQYLRCFASEKQNEWSDLLPWAEYALNNAVSETTSHSPFHTVYGFVPPVLPSSFQDTTLPALDEHLASLKATWELVREAMETSIKKQKEKADRHRRPAPVYVAGDRVWLSTCNIKLLVPSMKMAPRYIGPYKVLCKVNPVSYALAMPLHCHIDNVFHVSLLKPLTCNRYTRVHVPPPPVQSQGEEEYEVRAILNSQVVRGILQYLVDWEGYGPEDRAWLPASEVHAPHLVCQFHAAHPSVPGGRPVAARGRGVMGHPGSRGTCRGTLDAYFRWLAGCQELRQHPALRLIRGRGAA</sequence>
<evidence type="ECO:0000259" key="3">
    <source>
        <dbReference type="PROSITE" id="PS50994"/>
    </source>
</evidence>
<evidence type="ECO:0000313" key="5">
    <source>
        <dbReference type="Proteomes" id="UP000694569"/>
    </source>
</evidence>
<dbReference type="InterPro" id="IPR023780">
    <property type="entry name" value="Chromo_domain"/>
</dbReference>
<feature type="domain" description="Integrase catalytic" evidence="3">
    <location>
        <begin position="34"/>
        <end position="193"/>
    </location>
</feature>
<dbReference type="InterPro" id="IPR036397">
    <property type="entry name" value="RNaseH_sf"/>
</dbReference>
<dbReference type="OrthoDB" id="1430630at2759"/>
<comment type="subcellular location">
    <subcellularLocation>
        <location evidence="1">Nucleus</location>
    </subcellularLocation>
</comment>
<dbReference type="SMART" id="SM00298">
    <property type="entry name" value="CHROMO"/>
    <property type="match status" value="1"/>
</dbReference>
<dbReference type="PROSITE" id="PS50994">
    <property type="entry name" value="INTEGRASE"/>
    <property type="match status" value="1"/>
</dbReference>
<reference evidence="4" key="2">
    <citation type="submission" date="2025-09" db="UniProtKB">
        <authorList>
            <consortium name="Ensembl"/>
        </authorList>
    </citation>
    <scope>IDENTIFICATION</scope>
</reference>
<dbReference type="PANTHER" id="PTHR37984:SF15">
    <property type="entry name" value="INTEGRASE CATALYTIC DOMAIN-CONTAINING PROTEIN"/>
    <property type="match status" value="1"/>
</dbReference>
<accession>A0A8C5PI99</accession>
<dbReference type="PANTHER" id="PTHR37984">
    <property type="entry name" value="PROTEIN CBG26694"/>
    <property type="match status" value="1"/>
</dbReference>
<feature type="domain" description="Chromo" evidence="2">
    <location>
        <begin position="334"/>
        <end position="381"/>
    </location>
</feature>
<dbReference type="Gene3D" id="3.30.420.10">
    <property type="entry name" value="Ribonuclease H-like superfamily/Ribonuclease H"/>
    <property type="match status" value="1"/>
</dbReference>
<dbReference type="InterPro" id="IPR012337">
    <property type="entry name" value="RNaseH-like_sf"/>
</dbReference>
<evidence type="ECO:0000256" key="1">
    <source>
        <dbReference type="ARBA" id="ARBA00004123"/>
    </source>
</evidence>
<dbReference type="InterPro" id="IPR050951">
    <property type="entry name" value="Retrovirus_Pol_polyprotein"/>
</dbReference>
<organism evidence="4 5">
    <name type="scientific">Leptobrachium leishanense</name>
    <name type="common">Leishan spiny toad</name>
    <dbReference type="NCBI Taxonomy" id="445787"/>
    <lineage>
        <taxon>Eukaryota</taxon>
        <taxon>Metazoa</taxon>
        <taxon>Chordata</taxon>
        <taxon>Craniata</taxon>
        <taxon>Vertebrata</taxon>
        <taxon>Euteleostomi</taxon>
        <taxon>Amphibia</taxon>
        <taxon>Batrachia</taxon>
        <taxon>Anura</taxon>
        <taxon>Pelobatoidea</taxon>
        <taxon>Megophryidae</taxon>
        <taxon>Leptobrachium</taxon>
    </lineage>
</organism>
<name>A0A8C5PI99_9ANUR</name>
<dbReference type="GO" id="GO:0003676">
    <property type="term" value="F:nucleic acid binding"/>
    <property type="evidence" value="ECO:0007669"/>
    <property type="project" value="InterPro"/>
</dbReference>
<dbReference type="SUPFAM" id="SSF54160">
    <property type="entry name" value="Chromo domain-like"/>
    <property type="match status" value="1"/>
</dbReference>